<comment type="caution">
    <text evidence="6">The sequence shown here is derived from an EMBL/GenBank/DDBJ whole genome shotgun (WGS) entry which is preliminary data.</text>
</comment>
<comment type="cofactor">
    <cofactor evidence="5">
        <name>Mg(2+)</name>
        <dbReference type="ChEBI" id="CHEBI:18420"/>
    </cofactor>
</comment>
<keyword evidence="5" id="KW-0479">Metal-binding</keyword>
<dbReference type="GO" id="GO:0008776">
    <property type="term" value="F:acetate kinase activity"/>
    <property type="evidence" value="ECO:0007669"/>
    <property type="project" value="UniProtKB-UniRule"/>
</dbReference>
<feature type="binding site" evidence="5">
    <location>
        <position position="98"/>
    </location>
    <ligand>
        <name>substrate</name>
    </ligand>
</feature>
<dbReference type="GO" id="GO:0000287">
    <property type="term" value="F:magnesium ion binding"/>
    <property type="evidence" value="ECO:0007669"/>
    <property type="project" value="UniProtKB-UniRule"/>
</dbReference>
<evidence type="ECO:0000256" key="2">
    <source>
        <dbReference type="ARBA" id="ARBA00022741"/>
    </source>
</evidence>
<evidence type="ECO:0000313" key="6">
    <source>
        <dbReference type="EMBL" id="KAJ3572555.1"/>
    </source>
</evidence>
<dbReference type="NCBIfam" id="TIGR00016">
    <property type="entry name" value="ackA"/>
    <property type="match status" value="1"/>
</dbReference>
<gene>
    <name evidence="6" type="ORF">NP233_g3016</name>
</gene>
<dbReference type="PROSITE" id="PS01076">
    <property type="entry name" value="ACETATE_KINASE_2"/>
    <property type="match status" value="1"/>
</dbReference>
<keyword evidence="3 5" id="KW-0418">Kinase</keyword>
<keyword evidence="7" id="KW-1185">Reference proteome</keyword>
<dbReference type="AlphaFoldDB" id="A0AAD5YWU0"/>
<keyword evidence="5" id="KW-0460">Magnesium</keyword>
<reference evidence="6" key="1">
    <citation type="submission" date="2022-07" db="EMBL/GenBank/DDBJ databases">
        <title>Genome Sequence of Leucocoprinus birnbaumii.</title>
        <authorList>
            <person name="Buettner E."/>
        </authorList>
    </citation>
    <scope>NUCLEOTIDE SEQUENCE</scope>
    <source>
        <strain evidence="6">VT141</strain>
    </source>
</reference>
<evidence type="ECO:0000256" key="1">
    <source>
        <dbReference type="ARBA" id="ARBA00022679"/>
    </source>
</evidence>
<proteinExistence type="inferred from homology"/>
<name>A0AAD5YWU0_9AGAR</name>
<dbReference type="EC" id="2.7.2.1" evidence="5"/>
<comment type="caution">
    <text evidence="5">Lacks conserved residue(s) required for the propagation of feature annotation.</text>
</comment>
<dbReference type="InterPro" id="IPR004372">
    <property type="entry name" value="Ac/propionate_kinase"/>
</dbReference>
<dbReference type="EMBL" id="JANIEX010000138">
    <property type="protein sequence ID" value="KAJ3572555.1"/>
    <property type="molecule type" value="Genomic_DNA"/>
</dbReference>
<dbReference type="Proteomes" id="UP001213000">
    <property type="component" value="Unassembled WGS sequence"/>
</dbReference>
<keyword evidence="2 5" id="KW-0547">Nucleotide-binding</keyword>
<feature type="site" description="Transition state stabilizer" evidence="5">
    <location>
        <position position="247"/>
    </location>
</feature>
<dbReference type="GO" id="GO:0006085">
    <property type="term" value="P:acetyl-CoA biosynthetic process"/>
    <property type="evidence" value="ECO:0007669"/>
    <property type="project" value="UniProtKB-UniRule"/>
</dbReference>
<dbReference type="GO" id="GO:0006083">
    <property type="term" value="P:acetate metabolic process"/>
    <property type="evidence" value="ECO:0007669"/>
    <property type="project" value="TreeGrafter"/>
</dbReference>
<dbReference type="PIRSF" id="PIRSF000722">
    <property type="entry name" value="Acetate_prop_kin"/>
    <property type="match status" value="1"/>
</dbReference>
<dbReference type="InterPro" id="IPR023865">
    <property type="entry name" value="Aliphatic_acid_kinase_CS"/>
</dbReference>
<dbReference type="Pfam" id="PF00871">
    <property type="entry name" value="Acetate_kinase"/>
    <property type="match status" value="1"/>
</dbReference>
<feature type="binding site" evidence="5">
    <location>
        <position position="15"/>
    </location>
    <ligand>
        <name>ATP</name>
        <dbReference type="ChEBI" id="CHEBI:30616"/>
    </ligand>
</feature>
<keyword evidence="4 5" id="KW-0067">ATP-binding</keyword>
<dbReference type="PANTHER" id="PTHR21060:SF15">
    <property type="entry name" value="ACETATE KINASE-RELATED"/>
    <property type="match status" value="1"/>
</dbReference>
<dbReference type="HAMAP" id="MF_00020">
    <property type="entry name" value="Acetate_kinase"/>
    <property type="match status" value="1"/>
</dbReference>
<feature type="active site" description="Proton donor/acceptor" evidence="5">
    <location>
        <position position="154"/>
    </location>
</feature>
<evidence type="ECO:0000313" key="7">
    <source>
        <dbReference type="Proteomes" id="UP001213000"/>
    </source>
</evidence>
<comment type="pathway">
    <text evidence="5">Metabolic intermediate biosynthesis; acetyl-CoA biosynthesis; acetyl-CoA from acetate: step 1/2.</text>
</comment>
<dbReference type="PROSITE" id="PS01075">
    <property type="entry name" value="ACETATE_KINASE_1"/>
    <property type="match status" value="1"/>
</dbReference>
<dbReference type="GO" id="GO:0005524">
    <property type="term" value="F:ATP binding"/>
    <property type="evidence" value="ECO:0007669"/>
    <property type="project" value="UniProtKB-KW"/>
</dbReference>
<feature type="site" description="Transition state stabilizer" evidence="5">
    <location>
        <position position="186"/>
    </location>
</feature>
<dbReference type="InterPro" id="IPR043129">
    <property type="entry name" value="ATPase_NBD"/>
</dbReference>
<dbReference type="PANTHER" id="PTHR21060">
    <property type="entry name" value="ACETATE KINASE"/>
    <property type="match status" value="1"/>
</dbReference>
<dbReference type="SUPFAM" id="SSF53067">
    <property type="entry name" value="Actin-like ATPase domain"/>
    <property type="match status" value="2"/>
</dbReference>
<comment type="catalytic activity">
    <reaction evidence="5">
        <text>acetate + ATP = acetyl phosphate + ADP</text>
        <dbReference type="Rhea" id="RHEA:11352"/>
        <dbReference type="ChEBI" id="CHEBI:22191"/>
        <dbReference type="ChEBI" id="CHEBI:30089"/>
        <dbReference type="ChEBI" id="CHEBI:30616"/>
        <dbReference type="ChEBI" id="CHEBI:456216"/>
        <dbReference type="EC" id="2.7.2.1"/>
    </reaction>
</comment>
<feature type="binding site" evidence="5">
    <location>
        <position position="8"/>
    </location>
    <ligand>
        <name>Mg(2+)</name>
        <dbReference type="ChEBI" id="CHEBI:18420"/>
    </ligand>
</feature>
<dbReference type="Gene3D" id="3.30.420.40">
    <property type="match status" value="2"/>
</dbReference>
<comment type="similarity">
    <text evidence="5">Belongs to the acetokinase family.</text>
</comment>
<evidence type="ECO:0000256" key="5">
    <source>
        <dbReference type="HAMAP-Rule" id="MF_03131"/>
    </source>
</evidence>
<feature type="binding site" evidence="5">
    <location>
        <position position="408"/>
    </location>
    <ligand>
        <name>Mg(2+)</name>
        <dbReference type="ChEBI" id="CHEBI:18420"/>
    </ligand>
</feature>
<feature type="binding site" evidence="5">
    <location>
        <begin position="214"/>
        <end position="218"/>
    </location>
    <ligand>
        <name>ATP</name>
        <dbReference type="ChEBI" id="CHEBI:30616"/>
    </ligand>
</feature>
<dbReference type="PRINTS" id="PR00471">
    <property type="entry name" value="ACETATEKNASE"/>
</dbReference>
<evidence type="ECO:0000256" key="3">
    <source>
        <dbReference type="ARBA" id="ARBA00022777"/>
    </source>
</evidence>
<dbReference type="InterPro" id="IPR000890">
    <property type="entry name" value="Aliphatic_acid_kin_short-chain"/>
</dbReference>
<keyword evidence="1 5" id="KW-0808">Transferase</keyword>
<organism evidence="6 7">
    <name type="scientific">Leucocoprinus birnbaumii</name>
    <dbReference type="NCBI Taxonomy" id="56174"/>
    <lineage>
        <taxon>Eukaryota</taxon>
        <taxon>Fungi</taxon>
        <taxon>Dikarya</taxon>
        <taxon>Basidiomycota</taxon>
        <taxon>Agaricomycotina</taxon>
        <taxon>Agaricomycetes</taxon>
        <taxon>Agaricomycetidae</taxon>
        <taxon>Agaricales</taxon>
        <taxon>Agaricineae</taxon>
        <taxon>Agaricaceae</taxon>
        <taxon>Leucocoprinus</taxon>
    </lineage>
</organism>
<sequence length="424" mass="46122">MAYILAVNAGSSSLKLTLFVPSGNLSAQPLVHHLTASITSISSPPAAFTVKPAESDVGSSPEKFRDIKDHSTAFSHFLEFLERDCGIDKSKIGHVCHRVVHGGKYDEPVVVNEKSTSQIARLSDLAPLHNGAALSVIKVCSDALPNAVSVAYFDTIFHKSLPPHIFTYPINPEIAHERGLRKYGFHGISYAYILNAVSKHLSKPSSSLNLILLHLGSGASACCIRSGKSYDTSMGLTPVSGLPGATRSGAIDPSLIFHYTNKANKITHDPTLVVDVPVTLAEDVLNRKSGWKVLCGTTDFAEITEKAELHRPDTDGNEYRLAFDIFVDRILDYIGAYAVKLEGKVDALVFSGGIGEKSWQLRKVVSERVKCLGFPAVDEDANKKGGSGIWDIGLDSTEKRILVCETDEQYEMARQLHETFIESK</sequence>
<protein>
    <recommendedName>
        <fullName evidence="5">Probable acetate kinase</fullName>
        <ecNumber evidence="5">2.7.2.1</ecNumber>
    </recommendedName>
    <alternativeName>
        <fullName evidence="5">Acetokinase</fullName>
    </alternativeName>
</protein>
<evidence type="ECO:0000256" key="4">
    <source>
        <dbReference type="ARBA" id="ARBA00022840"/>
    </source>
</evidence>
<accession>A0AAD5YWU0</accession>